<feature type="chain" id="PRO_5046582959" evidence="3">
    <location>
        <begin position="24"/>
        <end position="398"/>
    </location>
</feature>
<dbReference type="PIRSF" id="PIRSF002825">
    <property type="entry name" value="CfbpA"/>
    <property type="match status" value="1"/>
</dbReference>
<protein>
    <submittedName>
        <fullName evidence="4">Extracellular solute-binding protein</fullName>
    </submittedName>
</protein>
<feature type="signal peptide" evidence="3">
    <location>
        <begin position="1"/>
        <end position="23"/>
    </location>
</feature>
<dbReference type="EMBL" id="JAHZIK010000628">
    <property type="protein sequence ID" value="MBW7456633.1"/>
    <property type="molecule type" value="Genomic_DNA"/>
</dbReference>
<evidence type="ECO:0000256" key="1">
    <source>
        <dbReference type="ARBA" id="ARBA00022729"/>
    </source>
</evidence>
<dbReference type="PANTHER" id="PTHR30006">
    <property type="entry name" value="THIAMINE-BINDING PERIPLASMIC PROTEIN-RELATED"/>
    <property type="match status" value="1"/>
</dbReference>
<accession>A0ABS7C6U4</accession>
<keyword evidence="1 3" id="KW-0732">Signal</keyword>
<evidence type="ECO:0000256" key="3">
    <source>
        <dbReference type="SAM" id="SignalP"/>
    </source>
</evidence>
<gene>
    <name evidence="4" type="ORF">K0U00_21580</name>
</gene>
<dbReference type="Gene3D" id="3.40.190.10">
    <property type="entry name" value="Periplasmic binding protein-like II"/>
    <property type="match status" value="2"/>
</dbReference>
<dbReference type="Pfam" id="PF13343">
    <property type="entry name" value="SBP_bac_6"/>
    <property type="match status" value="1"/>
</dbReference>
<reference evidence="4 5" key="1">
    <citation type="submission" date="2021-07" db="EMBL/GenBank/DDBJ databases">
        <title>Paenibacillus radiodurans sp. nov., isolated from the southeastern edge of Tengger Desert.</title>
        <authorList>
            <person name="Zhang G."/>
        </authorList>
    </citation>
    <scope>NUCLEOTIDE SEQUENCE [LARGE SCALE GENOMIC DNA]</scope>
    <source>
        <strain evidence="4 5">CCM 7311</strain>
    </source>
</reference>
<feature type="compositionally biased region" description="Low complexity" evidence="2">
    <location>
        <begin position="52"/>
        <end position="82"/>
    </location>
</feature>
<keyword evidence="5" id="KW-1185">Reference proteome</keyword>
<comment type="caution">
    <text evidence="4">The sequence shown here is derived from an EMBL/GenBank/DDBJ whole genome shotgun (WGS) entry which is preliminary data.</text>
</comment>
<proteinExistence type="predicted"/>
<feature type="region of interest" description="Disordered" evidence="2">
    <location>
        <begin position="52"/>
        <end position="93"/>
    </location>
</feature>
<dbReference type="SUPFAM" id="SSF53850">
    <property type="entry name" value="Periplasmic binding protein-like II"/>
    <property type="match status" value="1"/>
</dbReference>
<sequence length="398" mass="42541">MRKMWSKKVGTILFMLTLVLAVAGCGSNNGAGNTNTNANAAAGNANASGNETGTAAGNTADPTAGSTAENAAGNAAANAPAEDPNDKSDDEPLTVYLNDFDEIIGPEFEKATGYKVNLVVGNGAETMSRIEAEKGNPHWDVVWMDALPSIHSLGEQGQLLEGWQPENLKNLTDFTKPIVPTNNAYFPTGVHAAGVIIYNTKLITADKAPKSWADLAKPEYKGLVGMADPAVAAPAYPFVSWFFENKGMDEGKTFFKGMLDNGMHVYPKNPNVATAVAGGEIQVAAIQESNAYTLKKDGEPIEIVWPEEGAPASVRVAAIQKESTHMKAAKAFIEFLLDPKTQQYLIDQGAESYFEPSAVGVNAKDDRAKDTKLVYAQAPWAAEHEAEIKQWFADQSVK</sequence>
<evidence type="ECO:0000313" key="4">
    <source>
        <dbReference type="EMBL" id="MBW7456633.1"/>
    </source>
</evidence>
<dbReference type="PROSITE" id="PS51257">
    <property type="entry name" value="PROKAR_LIPOPROTEIN"/>
    <property type="match status" value="1"/>
</dbReference>
<dbReference type="InterPro" id="IPR026045">
    <property type="entry name" value="Ferric-bd"/>
</dbReference>
<dbReference type="Proteomes" id="UP001519887">
    <property type="component" value="Unassembled WGS sequence"/>
</dbReference>
<organism evidence="4 5">
    <name type="scientific">Paenibacillus sepulcri</name>
    <dbReference type="NCBI Taxonomy" id="359917"/>
    <lineage>
        <taxon>Bacteria</taxon>
        <taxon>Bacillati</taxon>
        <taxon>Bacillota</taxon>
        <taxon>Bacilli</taxon>
        <taxon>Bacillales</taxon>
        <taxon>Paenibacillaceae</taxon>
        <taxon>Paenibacillus</taxon>
    </lineage>
</organism>
<evidence type="ECO:0000256" key="2">
    <source>
        <dbReference type="SAM" id="MobiDB-lite"/>
    </source>
</evidence>
<name>A0ABS7C6U4_9BACL</name>
<evidence type="ECO:0000313" key="5">
    <source>
        <dbReference type="Proteomes" id="UP001519887"/>
    </source>
</evidence>